<feature type="transmembrane region" description="Helical" evidence="1">
    <location>
        <begin position="12"/>
        <end position="30"/>
    </location>
</feature>
<keyword evidence="1" id="KW-0472">Membrane</keyword>
<dbReference type="RefSeq" id="WP_190889765.1">
    <property type="nucleotide sequence ID" value="NZ_JACJTE010000007.1"/>
</dbReference>
<protein>
    <submittedName>
        <fullName evidence="2">Uncharacterized protein</fullName>
    </submittedName>
</protein>
<keyword evidence="3" id="KW-1185">Reference proteome</keyword>
<dbReference type="EMBL" id="JACJTE010000007">
    <property type="protein sequence ID" value="MBD2560795.1"/>
    <property type="molecule type" value="Genomic_DNA"/>
</dbReference>
<accession>A0ABR8ES75</accession>
<gene>
    <name evidence="2" type="ORF">H6G95_09225</name>
</gene>
<evidence type="ECO:0000256" key="1">
    <source>
        <dbReference type="SAM" id="Phobius"/>
    </source>
</evidence>
<dbReference type="Proteomes" id="UP000604661">
    <property type="component" value="Unassembled WGS sequence"/>
</dbReference>
<keyword evidence="1" id="KW-0812">Transmembrane</keyword>
<proteinExistence type="predicted"/>
<comment type="caution">
    <text evidence="2">The sequence shown here is derived from an EMBL/GenBank/DDBJ whole genome shotgun (WGS) entry which is preliminary data.</text>
</comment>
<reference evidence="2 3" key="1">
    <citation type="journal article" date="2020" name="ISME J.">
        <title>Comparative genomics reveals insights into cyanobacterial evolution and habitat adaptation.</title>
        <authorList>
            <person name="Chen M.Y."/>
            <person name="Teng W.K."/>
            <person name="Zhao L."/>
            <person name="Hu C.X."/>
            <person name="Zhou Y.K."/>
            <person name="Han B.P."/>
            <person name="Song L.R."/>
            <person name="Shu W.S."/>
        </authorList>
    </citation>
    <scope>NUCLEOTIDE SEQUENCE [LARGE SCALE GENOMIC DNA]</scope>
    <source>
        <strain evidence="2 3">FACHB-391</strain>
    </source>
</reference>
<name>A0ABR8ES75_NOSLI</name>
<keyword evidence="1" id="KW-1133">Transmembrane helix</keyword>
<evidence type="ECO:0000313" key="3">
    <source>
        <dbReference type="Proteomes" id="UP000604661"/>
    </source>
</evidence>
<evidence type="ECO:0000313" key="2">
    <source>
        <dbReference type="EMBL" id="MBD2560795.1"/>
    </source>
</evidence>
<sequence length="65" mass="7075">MLSNKFLSRDEVLAVVTLIMVIGSLTLAVIDEKSRPPFLDLTKFAVGTSIGLLIPRSRSSDGDRN</sequence>
<organism evidence="2 3">
    <name type="scientific">Nostoc linckia FACHB-391</name>
    <dbReference type="NCBI Taxonomy" id="2692906"/>
    <lineage>
        <taxon>Bacteria</taxon>
        <taxon>Bacillati</taxon>
        <taxon>Cyanobacteriota</taxon>
        <taxon>Cyanophyceae</taxon>
        <taxon>Nostocales</taxon>
        <taxon>Nostocaceae</taxon>
        <taxon>Nostoc</taxon>
    </lineage>
</organism>